<accession>A0AAD9YXN5</accession>
<proteinExistence type="predicted"/>
<dbReference type="Proteomes" id="UP001276659">
    <property type="component" value="Unassembled WGS sequence"/>
</dbReference>
<name>A0AAD9YXN5_9LECA</name>
<keyword evidence="2" id="KW-1185">Reference proteome</keyword>
<dbReference type="AlphaFoldDB" id="A0AAD9YXN5"/>
<organism evidence="1 2">
    <name type="scientific">Lepraria neglecta</name>
    <dbReference type="NCBI Taxonomy" id="209136"/>
    <lineage>
        <taxon>Eukaryota</taxon>
        <taxon>Fungi</taxon>
        <taxon>Dikarya</taxon>
        <taxon>Ascomycota</taxon>
        <taxon>Pezizomycotina</taxon>
        <taxon>Lecanoromycetes</taxon>
        <taxon>OSLEUM clade</taxon>
        <taxon>Lecanoromycetidae</taxon>
        <taxon>Lecanorales</taxon>
        <taxon>Lecanorineae</taxon>
        <taxon>Stereocaulaceae</taxon>
        <taxon>Lepraria</taxon>
    </lineage>
</organism>
<evidence type="ECO:0000313" key="2">
    <source>
        <dbReference type="Proteomes" id="UP001276659"/>
    </source>
</evidence>
<evidence type="ECO:0000313" key="1">
    <source>
        <dbReference type="EMBL" id="KAK3167866.1"/>
    </source>
</evidence>
<sequence>MPLDAATARELVKKLAEDKASYLHTVDQAHDVLAQALSSAAEESSASPIAATELLDPDTAATARASYLDTLYNQKKPPENSASLYDWLEWIYAESNETHPGSFVLWQVLDPKLHVESMYNVMDWYKILQPLPRQVERRNEIYRRALVYILSQAPSWQIPDTVVGDITSAKEPEQRKDRLKLPAAARTRVAMAENTQLTN</sequence>
<protein>
    <submittedName>
        <fullName evidence="1">Uncharacterized protein</fullName>
    </submittedName>
</protein>
<gene>
    <name evidence="1" type="ORF">OEA41_004312</name>
</gene>
<dbReference type="EMBL" id="JASNWA010000010">
    <property type="protein sequence ID" value="KAK3167866.1"/>
    <property type="molecule type" value="Genomic_DNA"/>
</dbReference>
<reference evidence="1" key="1">
    <citation type="submission" date="2022-11" db="EMBL/GenBank/DDBJ databases">
        <title>Chromosomal genome sequence assembly and mating type (MAT) locus characterization of the leprose asexual lichenized fungus Lepraria neglecta (Nyl.) Erichsen.</title>
        <authorList>
            <person name="Allen J.L."/>
            <person name="Pfeffer B."/>
        </authorList>
    </citation>
    <scope>NUCLEOTIDE SEQUENCE</scope>
    <source>
        <strain evidence="1">Allen 5258</strain>
    </source>
</reference>
<comment type="caution">
    <text evidence="1">The sequence shown here is derived from an EMBL/GenBank/DDBJ whole genome shotgun (WGS) entry which is preliminary data.</text>
</comment>